<organism evidence="1 2">
    <name type="scientific">Bifidobacterium ramosum</name>
    <dbReference type="NCBI Taxonomy" id="1798158"/>
    <lineage>
        <taxon>Bacteria</taxon>
        <taxon>Bacillati</taxon>
        <taxon>Actinomycetota</taxon>
        <taxon>Actinomycetes</taxon>
        <taxon>Bifidobacteriales</taxon>
        <taxon>Bifidobacteriaceae</taxon>
        <taxon>Bifidobacterium</taxon>
    </lineage>
</organism>
<dbReference type="EMBL" id="WHZX01000017">
    <property type="protein sequence ID" value="NEG72801.1"/>
    <property type="molecule type" value="Genomic_DNA"/>
</dbReference>
<protein>
    <submittedName>
        <fullName evidence="1">Uncharacterized protein</fullName>
    </submittedName>
</protein>
<accession>A0A7K3TE19</accession>
<comment type="caution">
    <text evidence="1">The sequence shown here is derived from an EMBL/GenBank/DDBJ whole genome shotgun (WGS) entry which is preliminary data.</text>
</comment>
<dbReference type="OrthoDB" id="9809583at2"/>
<gene>
    <name evidence="1" type="ORF">GFD24_11435</name>
</gene>
<evidence type="ECO:0000313" key="1">
    <source>
        <dbReference type="EMBL" id="NEG72801.1"/>
    </source>
</evidence>
<proteinExistence type="predicted"/>
<reference evidence="1 2" key="1">
    <citation type="submission" date="2019-10" db="EMBL/GenBank/DDBJ databases">
        <title>Bifidobacterium from non-human primates.</title>
        <authorList>
            <person name="Modesto M."/>
        </authorList>
    </citation>
    <scope>NUCLEOTIDE SEQUENCE [LARGE SCALE GENOMIC DNA]</scope>
    <source>
        <strain evidence="1 2">TREM</strain>
    </source>
</reference>
<dbReference type="Proteomes" id="UP000469943">
    <property type="component" value="Unassembled WGS sequence"/>
</dbReference>
<evidence type="ECO:0000313" key="2">
    <source>
        <dbReference type="Proteomes" id="UP000469943"/>
    </source>
</evidence>
<sequence>MSAILVDDAPVKHLGKHGDTPGFSVSCKKSYPHSCAQMWVNPADNPWITGFWTVDNSWNTRLRLWITQKSIGDCG</sequence>
<name>A0A7K3TE19_9BIFI</name>
<dbReference type="AlphaFoldDB" id="A0A7K3TE19"/>